<sequence length="570" mass="57371">MTLVAGLDFGTSGAKLLVLSLDGEVVARAQADYPTVTGPGGQAEQDPDDWWAAARAVLAASGVASSLSAIGLTGQMQDLVPVAGRRALRPAMLYSDTRAADEHEALRARLPDWERRTGNHQDASNVAAKIAWLSTHEPHVLDRAERLLLGPAGFVAWRAGAPAACDPTTASTTGLLDVQARDWFGEAVRAAGAEARQLPALTGTGQGGSPDAPLGTVSTEAAAELGVRAGTPLVLAMGDAGTTTDGLIGAAAGSAYLYLGTTGWIAGVTVAGEASAEPSPMHSLVMPGWEHRLRIGAVQSAGAAADWARKTFFPGLGFEEAEAQVAPRLGELGARPLCLPGLSGERTPVRDPQLRGAFIGVQEATGPADLYLAVLTGVAMGLRHAADAMGIRQDRLPLVGGAAVSPAWRQILADVFGATVVTGAPEDPAAHSAARAAATALTGDALAGDALAGTGLDGAAPSGSASAGPAPAGTDRTRAARGANTGCAPGTSASGEAERSADAAERVSAQTSHASHGLAPLLAPGAAVTETTPSAAAGEYAALLKTHRALYDVLAPASHRLAARTRAERG</sequence>
<evidence type="ECO:0000313" key="8">
    <source>
        <dbReference type="EMBL" id="GGA27105.1"/>
    </source>
</evidence>
<feature type="domain" description="Carbohydrate kinase FGGY C-terminal" evidence="7">
    <location>
        <begin position="297"/>
        <end position="440"/>
    </location>
</feature>
<evidence type="ECO:0000313" key="9">
    <source>
        <dbReference type="Proteomes" id="UP000616114"/>
    </source>
</evidence>
<dbReference type="InterPro" id="IPR018484">
    <property type="entry name" value="FGGY_N"/>
</dbReference>
<comment type="caution">
    <text evidence="8">The sequence shown here is derived from an EMBL/GenBank/DDBJ whole genome shotgun (WGS) entry which is preliminary data.</text>
</comment>
<keyword evidence="2" id="KW-0119">Carbohydrate metabolism</keyword>
<reference evidence="8" key="1">
    <citation type="journal article" date="2014" name="Int. J. Syst. Evol. Microbiol.">
        <title>Complete genome sequence of Corynebacterium casei LMG S-19264T (=DSM 44701T), isolated from a smear-ripened cheese.</title>
        <authorList>
            <consortium name="US DOE Joint Genome Institute (JGI-PGF)"/>
            <person name="Walter F."/>
            <person name="Albersmeier A."/>
            <person name="Kalinowski J."/>
            <person name="Ruckert C."/>
        </authorList>
    </citation>
    <scope>NUCLEOTIDE SEQUENCE</scope>
    <source>
        <strain evidence="8">CGMCC 1.12785</strain>
    </source>
</reference>
<comment type="similarity">
    <text evidence="1">Belongs to the FGGY kinase family.</text>
</comment>
<dbReference type="EMBL" id="BMFY01000019">
    <property type="protein sequence ID" value="GGA27105.1"/>
    <property type="molecule type" value="Genomic_DNA"/>
</dbReference>
<accession>A0A8J2U0Z8</accession>
<dbReference type="PANTHER" id="PTHR43095:SF5">
    <property type="entry name" value="XYLULOSE KINASE"/>
    <property type="match status" value="1"/>
</dbReference>
<dbReference type="Pfam" id="PF00370">
    <property type="entry name" value="FGGY_N"/>
    <property type="match status" value="1"/>
</dbReference>
<dbReference type="InterPro" id="IPR018485">
    <property type="entry name" value="FGGY_C"/>
</dbReference>
<dbReference type="InterPro" id="IPR050406">
    <property type="entry name" value="FGGY_Carb_Kinase"/>
</dbReference>
<dbReference type="RefSeq" id="WP_188551940.1">
    <property type="nucleotide sequence ID" value="NZ_BMFY01000019.1"/>
</dbReference>
<dbReference type="Pfam" id="PF02782">
    <property type="entry name" value="FGGY_C"/>
    <property type="match status" value="1"/>
</dbReference>
<dbReference type="PANTHER" id="PTHR43095">
    <property type="entry name" value="SUGAR KINASE"/>
    <property type="match status" value="1"/>
</dbReference>
<evidence type="ECO:0000259" key="6">
    <source>
        <dbReference type="Pfam" id="PF00370"/>
    </source>
</evidence>
<keyword evidence="2" id="KW-0859">Xylose metabolism</keyword>
<keyword evidence="4 8" id="KW-0418">Kinase</keyword>
<feature type="compositionally biased region" description="Basic and acidic residues" evidence="5">
    <location>
        <begin position="496"/>
        <end position="505"/>
    </location>
</feature>
<keyword evidence="3" id="KW-0808">Transferase</keyword>
<protein>
    <submittedName>
        <fullName evidence="8">Sugar kinase</fullName>
    </submittedName>
</protein>
<dbReference type="AlphaFoldDB" id="A0A8J2U0Z8"/>
<dbReference type="SUPFAM" id="SSF53067">
    <property type="entry name" value="Actin-like ATPase domain"/>
    <property type="match status" value="2"/>
</dbReference>
<evidence type="ECO:0000256" key="3">
    <source>
        <dbReference type="ARBA" id="ARBA00022679"/>
    </source>
</evidence>
<proteinExistence type="inferred from homology"/>
<evidence type="ECO:0000256" key="5">
    <source>
        <dbReference type="SAM" id="MobiDB-lite"/>
    </source>
</evidence>
<organism evidence="8 9">
    <name type="scientific">Sediminivirga luteola</name>
    <dbReference type="NCBI Taxonomy" id="1774748"/>
    <lineage>
        <taxon>Bacteria</taxon>
        <taxon>Bacillati</taxon>
        <taxon>Actinomycetota</taxon>
        <taxon>Actinomycetes</taxon>
        <taxon>Micrococcales</taxon>
        <taxon>Brevibacteriaceae</taxon>
        <taxon>Sediminivirga</taxon>
    </lineage>
</organism>
<dbReference type="GO" id="GO:0042732">
    <property type="term" value="P:D-xylose metabolic process"/>
    <property type="evidence" value="ECO:0007669"/>
    <property type="project" value="UniProtKB-KW"/>
</dbReference>
<dbReference type="Proteomes" id="UP000616114">
    <property type="component" value="Unassembled WGS sequence"/>
</dbReference>
<dbReference type="Gene3D" id="3.30.420.40">
    <property type="match status" value="2"/>
</dbReference>
<evidence type="ECO:0000256" key="2">
    <source>
        <dbReference type="ARBA" id="ARBA00022629"/>
    </source>
</evidence>
<dbReference type="InterPro" id="IPR043129">
    <property type="entry name" value="ATPase_NBD"/>
</dbReference>
<feature type="compositionally biased region" description="Low complexity" evidence="5">
    <location>
        <begin position="458"/>
        <end position="488"/>
    </location>
</feature>
<evidence type="ECO:0000256" key="4">
    <source>
        <dbReference type="ARBA" id="ARBA00022777"/>
    </source>
</evidence>
<keyword evidence="9" id="KW-1185">Reference proteome</keyword>
<gene>
    <name evidence="8" type="ORF">GCM10011333_32410</name>
</gene>
<dbReference type="GO" id="GO:0016301">
    <property type="term" value="F:kinase activity"/>
    <property type="evidence" value="ECO:0007669"/>
    <property type="project" value="UniProtKB-KW"/>
</dbReference>
<name>A0A8J2U0Z8_9MICO</name>
<feature type="region of interest" description="Disordered" evidence="5">
    <location>
        <begin position="458"/>
        <end position="518"/>
    </location>
</feature>
<feature type="domain" description="Carbohydrate kinase FGGY N-terminal" evidence="6">
    <location>
        <begin position="4"/>
        <end position="241"/>
    </location>
</feature>
<evidence type="ECO:0000259" key="7">
    <source>
        <dbReference type="Pfam" id="PF02782"/>
    </source>
</evidence>
<reference evidence="8" key="2">
    <citation type="submission" date="2020-09" db="EMBL/GenBank/DDBJ databases">
        <authorList>
            <person name="Sun Q."/>
            <person name="Zhou Y."/>
        </authorList>
    </citation>
    <scope>NUCLEOTIDE SEQUENCE</scope>
    <source>
        <strain evidence="8">CGMCC 1.12785</strain>
    </source>
</reference>
<evidence type="ECO:0000256" key="1">
    <source>
        <dbReference type="ARBA" id="ARBA00009156"/>
    </source>
</evidence>